<keyword evidence="2" id="KW-1185">Reference proteome</keyword>
<accession>A0AAE2C7S7</accession>
<dbReference type="Proteomes" id="UP001289374">
    <property type="component" value="Unassembled WGS sequence"/>
</dbReference>
<protein>
    <recommendedName>
        <fullName evidence="3">Retrotransposon gag domain-containing protein</fullName>
    </recommendedName>
</protein>
<reference evidence="1" key="2">
    <citation type="journal article" date="2024" name="Plant">
        <title>Genomic evolution and insights into agronomic trait innovations of Sesamum species.</title>
        <authorList>
            <person name="Miao H."/>
            <person name="Wang L."/>
            <person name="Qu L."/>
            <person name="Liu H."/>
            <person name="Sun Y."/>
            <person name="Le M."/>
            <person name="Wang Q."/>
            <person name="Wei S."/>
            <person name="Zheng Y."/>
            <person name="Lin W."/>
            <person name="Duan Y."/>
            <person name="Cao H."/>
            <person name="Xiong S."/>
            <person name="Wang X."/>
            <person name="Wei L."/>
            <person name="Li C."/>
            <person name="Ma Q."/>
            <person name="Ju M."/>
            <person name="Zhao R."/>
            <person name="Li G."/>
            <person name="Mu C."/>
            <person name="Tian Q."/>
            <person name="Mei H."/>
            <person name="Zhang T."/>
            <person name="Gao T."/>
            <person name="Zhang H."/>
        </authorList>
    </citation>
    <scope>NUCLEOTIDE SEQUENCE</scope>
    <source>
        <strain evidence="1">K16</strain>
    </source>
</reference>
<proteinExistence type="predicted"/>
<reference evidence="1" key="1">
    <citation type="submission" date="2020-06" db="EMBL/GenBank/DDBJ databases">
        <authorList>
            <person name="Li T."/>
            <person name="Hu X."/>
            <person name="Zhang T."/>
            <person name="Song X."/>
            <person name="Zhang H."/>
            <person name="Dai N."/>
            <person name="Sheng W."/>
            <person name="Hou X."/>
            <person name="Wei L."/>
        </authorList>
    </citation>
    <scope>NUCLEOTIDE SEQUENCE</scope>
    <source>
        <strain evidence="1">K16</strain>
        <tissue evidence="1">Leaf</tissue>
    </source>
</reference>
<name>A0AAE2C7S7_9LAMI</name>
<comment type="caution">
    <text evidence="1">The sequence shown here is derived from an EMBL/GenBank/DDBJ whole genome shotgun (WGS) entry which is preliminary data.</text>
</comment>
<sequence length="148" mass="17276">MAENKDKGVAKASDDNLGQMLQGGVDAFHMQALVNHFEKLLDLHNECLKDPSDGEEYEDIRPRKVNWLRDRPRRPREEDVGLGGVKITIPSFKGKSDLEVYLEWEMRVEQIFSWHNHLESKKVKLAALGLTNHALVWWDQMRKERVRN</sequence>
<evidence type="ECO:0008006" key="3">
    <source>
        <dbReference type="Google" id="ProtNLM"/>
    </source>
</evidence>
<dbReference type="EMBL" id="JACGWL010000001">
    <property type="protein sequence ID" value="KAK4411830.1"/>
    <property type="molecule type" value="Genomic_DNA"/>
</dbReference>
<gene>
    <name evidence="1" type="ORF">Sango_0256000</name>
</gene>
<evidence type="ECO:0000313" key="2">
    <source>
        <dbReference type="Proteomes" id="UP001289374"/>
    </source>
</evidence>
<dbReference type="AlphaFoldDB" id="A0AAE2C7S7"/>
<evidence type="ECO:0000313" key="1">
    <source>
        <dbReference type="EMBL" id="KAK4411830.1"/>
    </source>
</evidence>
<organism evidence="1 2">
    <name type="scientific">Sesamum angolense</name>
    <dbReference type="NCBI Taxonomy" id="2727404"/>
    <lineage>
        <taxon>Eukaryota</taxon>
        <taxon>Viridiplantae</taxon>
        <taxon>Streptophyta</taxon>
        <taxon>Embryophyta</taxon>
        <taxon>Tracheophyta</taxon>
        <taxon>Spermatophyta</taxon>
        <taxon>Magnoliopsida</taxon>
        <taxon>eudicotyledons</taxon>
        <taxon>Gunneridae</taxon>
        <taxon>Pentapetalae</taxon>
        <taxon>asterids</taxon>
        <taxon>lamiids</taxon>
        <taxon>Lamiales</taxon>
        <taxon>Pedaliaceae</taxon>
        <taxon>Sesamum</taxon>
    </lineage>
</organism>